<dbReference type="InterPro" id="IPR045540">
    <property type="entry name" value="YegS/DAGK_C"/>
</dbReference>
<keyword evidence="3" id="KW-0418">Kinase</keyword>
<organism evidence="7 8">
    <name type="scientific">Sorangium cellulosum (strain So ce56)</name>
    <name type="common">Polyangium cellulosum (strain So ce56)</name>
    <dbReference type="NCBI Taxonomy" id="448385"/>
    <lineage>
        <taxon>Bacteria</taxon>
        <taxon>Pseudomonadati</taxon>
        <taxon>Myxococcota</taxon>
        <taxon>Polyangia</taxon>
        <taxon>Polyangiales</taxon>
        <taxon>Polyangiaceae</taxon>
        <taxon>Sorangium</taxon>
    </lineage>
</organism>
<dbReference type="eggNOG" id="COG1597">
    <property type="taxonomic scope" value="Bacteria"/>
</dbReference>
<dbReference type="PANTHER" id="PTHR12358:SF106">
    <property type="entry name" value="LIPID KINASE YEGS"/>
    <property type="match status" value="1"/>
</dbReference>
<protein>
    <recommendedName>
        <fullName evidence="6">DAGKc domain-containing protein</fullName>
    </recommendedName>
</protein>
<evidence type="ECO:0000256" key="4">
    <source>
        <dbReference type="ARBA" id="ARBA00022840"/>
    </source>
</evidence>
<dbReference type="SMART" id="SM00046">
    <property type="entry name" value="DAGKc"/>
    <property type="match status" value="1"/>
</dbReference>
<dbReference type="InterPro" id="IPR016064">
    <property type="entry name" value="NAD/diacylglycerol_kinase_sf"/>
</dbReference>
<keyword evidence="8" id="KW-1185">Reference proteome</keyword>
<sequence>MGARPEASVAIRHAPRRLTEPERRGRSPRGGGARSAFSLSGGHGPLPHAGRATVKHRSMAVLLNCSSRSNRAAAQRARLGELLKESGLAAEVLCTEKGQQLGELARRVARGPCDLVVAGGGDGTVNTVAAAIAGTDKTMGVLPLGTVNHFAKHLGVPLALEGAVRTLVEGRRVRVDVGEVNGRVFVNNSTLGIYPGIVRAREALRKRRGLNKWIALALSTVSGIRRHERVRLRLVLDGQEVELETPFVFVANNDFKLGDMDIGRQRPPCSGELGVCVAHAESRLSTLKLIASAVVGRIHQSNDFSILRTTELRVEAPHRRLHVAADGEVLRMAPPLCYRVRPAALRVIVPLSSELRSGSRRQEDPFRPVAALEG</sequence>
<dbReference type="EMBL" id="AM746676">
    <property type="protein sequence ID" value="CAN99465.1"/>
    <property type="molecule type" value="Genomic_DNA"/>
</dbReference>
<dbReference type="PROSITE" id="PS50146">
    <property type="entry name" value="DAGK"/>
    <property type="match status" value="1"/>
</dbReference>
<dbReference type="Proteomes" id="UP000002139">
    <property type="component" value="Chromosome"/>
</dbReference>
<evidence type="ECO:0000256" key="1">
    <source>
        <dbReference type="ARBA" id="ARBA00022679"/>
    </source>
</evidence>
<keyword evidence="4" id="KW-0067">ATP-binding</keyword>
<dbReference type="STRING" id="448385.sce9292"/>
<name>A9GEA8_SORC5</name>
<reference evidence="7 8" key="1">
    <citation type="journal article" date="2007" name="Nat. Biotechnol.">
        <title>Complete genome sequence of the myxobacterium Sorangium cellulosum.</title>
        <authorList>
            <person name="Schneiker S."/>
            <person name="Perlova O."/>
            <person name="Kaiser O."/>
            <person name="Gerth K."/>
            <person name="Alici A."/>
            <person name="Altmeyer M.O."/>
            <person name="Bartels D."/>
            <person name="Bekel T."/>
            <person name="Beyer S."/>
            <person name="Bode E."/>
            <person name="Bode H.B."/>
            <person name="Bolten C.J."/>
            <person name="Choudhuri J.V."/>
            <person name="Doss S."/>
            <person name="Elnakady Y.A."/>
            <person name="Frank B."/>
            <person name="Gaigalat L."/>
            <person name="Goesmann A."/>
            <person name="Groeger C."/>
            <person name="Gross F."/>
            <person name="Jelsbak L."/>
            <person name="Jelsbak L."/>
            <person name="Kalinowski J."/>
            <person name="Kegler C."/>
            <person name="Knauber T."/>
            <person name="Konietzny S."/>
            <person name="Kopp M."/>
            <person name="Krause L."/>
            <person name="Krug D."/>
            <person name="Linke B."/>
            <person name="Mahmud T."/>
            <person name="Martinez-Arias R."/>
            <person name="McHardy A.C."/>
            <person name="Merai M."/>
            <person name="Meyer F."/>
            <person name="Mormann S."/>
            <person name="Munoz-Dorado J."/>
            <person name="Perez J."/>
            <person name="Pradella S."/>
            <person name="Rachid S."/>
            <person name="Raddatz G."/>
            <person name="Rosenau F."/>
            <person name="Rueckert C."/>
            <person name="Sasse F."/>
            <person name="Scharfe M."/>
            <person name="Schuster S.C."/>
            <person name="Suen G."/>
            <person name="Treuner-Lange A."/>
            <person name="Velicer G.J."/>
            <person name="Vorholter F.-J."/>
            <person name="Weissman K.J."/>
            <person name="Welch R.D."/>
            <person name="Wenzel S.C."/>
            <person name="Whitworth D.E."/>
            <person name="Wilhelm S."/>
            <person name="Wittmann C."/>
            <person name="Bloecker H."/>
            <person name="Puehler A."/>
            <person name="Mueller R."/>
        </authorList>
    </citation>
    <scope>NUCLEOTIDE SEQUENCE [LARGE SCALE GENOMIC DNA]</scope>
    <source>
        <strain evidence="8">So ce56</strain>
    </source>
</reference>
<dbReference type="Gene3D" id="2.60.200.40">
    <property type="match status" value="1"/>
</dbReference>
<dbReference type="InterPro" id="IPR017438">
    <property type="entry name" value="ATP-NAD_kinase_N"/>
</dbReference>
<accession>A9GEA8</accession>
<feature type="region of interest" description="Disordered" evidence="5">
    <location>
        <begin position="1"/>
        <end position="50"/>
    </location>
</feature>
<evidence type="ECO:0000256" key="5">
    <source>
        <dbReference type="SAM" id="MobiDB-lite"/>
    </source>
</evidence>
<keyword evidence="2" id="KW-0547">Nucleotide-binding</keyword>
<evidence type="ECO:0000259" key="6">
    <source>
        <dbReference type="PROSITE" id="PS50146"/>
    </source>
</evidence>
<dbReference type="KEGG" id="scl:sce9292"/>
<evidence type="ECO:0000313" key="8">
    <source>
        <dbReference type="Proteomes" id="UP000002139"/>
    </source>
</evidence>
<dbReference type="HOGENOM" id="CLU_045532_5_1_7"/>
<keyword evidence="1" id="KW-0808">Transferase</keyword>
<dbReference type="Pfam" id="PF00781">
    <property type="entry name" value="DAGK_cat"/>
    <property type="match status" value="1"/>
</dbReference>
<dbReference type="SUPFAM" id="SSF111331">
    <property type="entry name" value="NAD kinase/diacylglycerol kinase-like"/>
    <property type="match status" value="1"/>
</dbReference>
<evidence type="ECO:0000256" key="2">
    <source>
        <dbReference type="ARBA" id="ARBA00022741"/>
    </source>
</evidence>
<dbReference type="InterPro" id="IPR050187">
    <property type="entry name" value="Lipid_Phosphate_FormReg"/>
</dbReference>
<evidence type="ECO:0000313" key="7">
    <source>
        <dbReference type="EMBL" id="CAN99465.1"/>
    </source>
</evidence>
<dbReference type="GO" id="GO:0005524">
    <property type="term" value="F:ATP binding"/>
    <property type="evidence" value="ECO:0007669"/>
    <property type="project" value="UniProtKB-KW"/>
</dbReference>
<proteinExistence type="predicted"/>
<dbReference type="Pfam" id="PF19279">
    <property type="entry name" value="YegS_C"/>
    <property type="match status" value="1"/>
</dbReference>
<evidence type="ECO:0000256" key="3">
    <source>
        <dbReference type="ARBA" id="ARBA00022777"/>
    </source>
</evidence>
<dbReference type="GO" id="GO:0004143">
    <property type="term" value="F:ATP-dependent diacylglycerol kinase activity"/>
    <property type="evidence" value="ECO:0007669"/>
    <property type="project" value="TreeGrafter"/>
</dbReference>
<dbReference type="GO" id="GO:0005886">
    <property type="term" value="C:plasma membrane"/>
    <property type="evidence" value="ECO:0007669"/>
    <property type="project" value="TreeGrafter"/>
</dbReference>
<dbReference type="Gene3D" id="3.40.50.10330">
    <property type="entry name" value="Probable inorganic polyphosphate/atp-NAD kinase, domain 1"/>
    <property type="match status" value="1"/>
</dbReference>
<dbReference type="AlphaFoldDB" id="A9GEA8"/>
<dbReference type="BioCyc" id="SCEL448385:SCE_RS47510-MONOMER"/>
<gene>
    <name evidence="7" type="ordered locus">sce9292</name>
</gene>
<dbReference type="InterPro" id="IPR001206">
    <property type="entry name" value="Diacylglycerol_kinase_cat_dom"/>
</dbReference>
<dbReference type="PANTHER" id="PTHR12358">
    <property type="entry name" value="SPHINGOSINE KINASE"/>
    <property type="match status" value="1"/>
</dbReference>
<feature type="domain" description="DAGKc" evidence="6">
    <location>
        <begin position="54"/>
        <end position="184"/>
    </location>
</feature>